<feature type="transmembrane region" description="Helical" evidence="6">
    <location>
        <begin position="203"/>
        <end position="221"/>
    </location>
</feature>
<feature type="transmembrane region" description="Helical" evidence="6">
    <location>
        <begin position="86"/>
        <end position="105"/>
    </location>
</feature>
<protein>
    <submittedName>
        <fullName evidence="7">Branched-chain amino acid transport system permease protein</fullName>
    </submittedName>
</protein>
<evidence type="ECO:0000256" key="2">
    <source>
        <dbReference type="ARBA" id="ARBA00022475"/>
    </source>
</evidence>
<evidence type="ECO:0000313" key="7">
    <source>
        <dbReference type="EMBL" id="MDQ0469220.1"/>
    </source>
</evidence>
<organism evidence="7 8">
    <name type="scientific">Labrys wisconsinensis</name>
    <dbReference type="NCBI Taxonomy" id="425677"/>
    <lineage>
        <taxon>Bacteria</taxon>
        <taxon>Pseudomonadati</taxon>
        <taxon>Pseudomonadota</taxon>
        <taxon>Alphaproteobacteria</taxon>
        <taxon>Hyphomicrobiales</taxon>
        <taxon>Xanthobacteraceae</taxon>
        <taxon>Labrys</taxon>
    </lineage>
</organism>
<evidence type="ECO:0000256" key="1">
    <source>
        <dbReference type="ARBA" id="ARBA00004651"/>
    </source>
</evidence>
<dbReference type="Pfam" id="PF02653">
    <property type="entry name" value="BPD_transp_2"/>
    <property type="match status" value="1"/>
</dbReference>
<dbReference type="Proteomes" id="UP001242480">
    <property type="component" value="Unassembled WGS sequence"/>
</dbReference>
<dbReference type="RefSeq" id="WP_307271614.1">
    <property type="nucleotide sequence ID" value="NZ_JAUSVX010000003.1"/>
</dbReference>
<comment type="caution">
    <text evidence="7">The sequence shown here is derived from an EMBL/GenBank/DDBJ whole genome shotgun (WGS) entry which is preliminary data.</text>
</comment>
<proteinExistence type="predicted"/>
<dbReference type="PANTHER" id="PTHR30482:SF20">
    <property type="entry name" value="HIGH-AFFINITY BRANCHED-CHAIN AMINO ACID TRANSPORT SYSTEM PERMEASE PROTEIN LIVM"/>
    <property type="match status" value="1"/>
</dbReference>
<sequence>MSRILAGAPAAAPFAVGLLAAALPLAPSVQDFLILAVYYFLLSASWNLLTGFTGQYSFAQAGLAAFGAYVSGGLAVGLGWPIWTGYVVAPLAGFVVGGALGLVALRVRGVQLSLITFAIASAFGVFLTAAADITGGSMGMEVPRLVEGSGRAAFLIVAGVAATLYLLGQDRLLDSGFGLAMQAVRDEEAVAHGIGIGVYRVKVVAFAISAAVASFAGAFYASYVGVLAPSMVSVSEMGIVAAMAVVGGLGRRYGALIGALVLQALVFTVRDFGAQYTLLITSGLSLLAIVFFREGLMRVCERMLAPLRAGRRRWDEDVPRRTEAGS</sequence>
<evidence type="ECO:0000256" key="3">
    <source>
        <dbReference type="ARBA" id="ARBA00022692"/>
    </source>
</evidence>
<gene>
    <name evidence="7" type="ORF">QO011_002231</name>
</gene>
<reference evidence="7 8" key="1">
    <citation type="submission" date="2023-07" db="EMBL/GenBank/DDBJ databases">
        <title>Genomic Encyclopedia of Type Strains, Phase IV (KMG-IV): sequencing the most valuable type-strain genomes for metagenomic binning, comparative biology and taxonomic classification.</title>
        <authorList>
            <person name="Goeker M."/>
        </authorList>
    </citation>
    <scope>NUCLEOTIDE SEQUENCE [LARGE SCALE GENOMIC DNA]</scope>
    <source>
        <strain evidence="7 8">DSM 19619</strain>
    </source>
</reference>
<comment type="subcellular location">
    <subcellularLocation>
        <location evidence="1">Cell membrane</location>
        <topology evidence="1">Multi-pass membrane protein</topology>
    </subcellularLocation>
</comment>
<keyword evidence="4 6" id="KW-1133">Transmembrane helix</keyword>
<keyword evidence="8" id="KW-1185">Reference proteome</keyword>
<feature type="transmembrane region" description="Helical" evidence="6">
    <location>
        <begin position="61"/>
        <end position="80"/>
    </location>
</feature>
<keyword evidence="5 6" id="KW-0472">Membrane</keyword>
<feature type="transmembrane region" description="Helical" evidence="6">
    <location>
        <begin position="32"/>
        <end position="49"/>
    </location>
</feature>
<dbReference type="CDD" id="cd06581">
    <property type="entry name" value="TM_PBP1_LivM_like"/>
    <property type="match status" value="1"/>
</dbReference>
<feature type="transmembrane region" description="Helical" evidence="6">
    <location>
        <begin position="276"/>
        <end position="293"/>
    </location>
</feature>
<keyword evidence="3 6" id="KW-0812">Transmembrane</keyword>
<dbReference type="InterPro" id="IPR001851">
    <property type="entry name" value="ABC_transp_permease"/>
</dbReference>
<feature type="transmembrane region" description="Helical" evidence="6">
    <location>
        <begin position="151"/>
        <end position="168"/>
    </location>
</feature>
<dbReference type="InterPro" id="IPR043428">
    <property type="entry name" value="LivM-like"/>
</dbReference>
<dbReference type="EMBL" id="JAUSVX010000003">
    <property type="protein sequence ID" value="MDQ0469220.1"/>
    <property type="molecule type" value="Genomic_DNA"/>
</dbReference>
<keyword evidence="2" id="KW-1003">Cell membrane</keyword>
<accession>A0ABU0J4N1</accession>
<name>A0ABU0J4N1_9HYPH</name>
<evidence type="ECO:0000313" key="8">
    <source>
        <dbReference type="Proteomes" id="UP001242480"/>
    </source>
</evidence>
<evidence type="ECO:0000256" key="6">
    <source>
        <dbReference type="SAM" id="Phobius"/>
    </source>
</evidence>
<evidence type="ECO:0000256" key="4">
    <source>
        <dbReference type="ARBA" id="ARBA00022989"/>
    </source>
</evidence>
<dbReference type="PANTHER" id="PTHR30482">
    <property type="entry name" value="HIGH-AFFINITY BRANCHED-CHAIN AMINO ACID TRANSPORT SYSTEM PERMEASE"/>
    <property type="match status" value="1"/>
</dbReference>
<feature type="transmembrane region" description="Helical" evidence="6">
    <location>
        <begin position="112"/>
        <end position="131"/>
    </location>
</feature>
<evidence type="ECO:0000256" key="5">
    <source>
        <dbReference type="ARBA" id="ARBA00023136"/>
    </source>
</evidence>